<feature type="transmembrane region" description="Helical" evidence="5">
    <location>
        <begin position="275"/>
        <end position="295"/>
    </location>
</feature>
<feature type="domain" description="NfeD integral membrane" evidence="7">
    <location>
        <begin position="255"/>
        <end position="371"/>
    </location>
</feature>
<accession>A0ABQ5QCW2</accession>
<dbReference type="EMBL" id="BSDE01000001">
    <property type="protein sequence ID" value="GLH72285.1"/>
    <property type="molecule type" value="Genomic_DNA"/>
</dbReference>
<evidence type="ECO:0000313" key="9">
    <source>
        <dbReference type="EMBL" id="GLH72285.1"/>
    </source>
</evidence>
<evidence type="ECO:0000256" key="2">
    <source>
        <dbReference type="ARBA" id="ARBA00022692"/>
    </source>
</evidence>
<keyword evidence="3 5" id="KW-1133">Transmembrane helix</keyword>
<evidence type="ECO:0000259" key="7">
    <source>
        <dbReference type="Pfam" id="PF24961"/>
    </source>
</evidence>
<protein>
    <submittedName>
        <fullName evidence="9">Serine protease</fullName>
    </submittedName>
</protein>
<dbReference type="CDD" id="cd07020">
    <property type="entry name" value="Clp_protease_NfeD_1"/>
    <property type="match status" value="1"/>
</dbReference>
<evidence type="ECO:0000259" key="8">
    <source>
        <dbReference type="Pfam" id="PF25145"/>
    </source>
</evidence>
<dbReference type="Pfam" id="PF25145">
    <property type="entry name" value="NfeD1b_N"/>
    <property type="match status" value="1"/>
</dbReference>
<dbReference type="PANTHER" id="PTHR33507">
    <property type="entry name" value="INNER MEMBRANE PROTEIN YBBJ"/>
    <property type="match status" value="1"/>
</dbReference>
<dbReference type="Proteomes" id="UP001165069">
    <property type="component" value="Unassembled WGS sequence"/>
</dbReference>
<dbReference type="InterPro" id="IPR029045">
    <property type="entry name" value="ClpP/crotonase-like_dom_sf"/>
</dbReference>
<feature type="transmembrane region" description="Helical" evidence="5">
    <location>
        <begin position="354"/>
        <end position="375"/>
    </location>
</feature>
<keyword evidence="4 5" id="KW-0472">Membrane</keyword>
<dbReference type="InterPro" id="IPR002810">
    <property type="entry name" value="NfeD-like_C"/>
</dbReference>
<reference evidence="9 10" key="1">
    <citation type="journal article" date="2023" name="Antonie Van Leeuwenhoek">
        <title>Mesoterricola silvestris gen. nov., sp. nov., Mesoterricola sediminis sp. nov., Geothrix oryzae sp. nov., Geothrix edaphica sp. nov., Geothrix rubra sp. nov., and Geothrix limicola sp. nov., six novel members of Acidobacteriota isolated from soils.</title>
        <authorList>
            <person name="Itoh H."/>
            <person name="Sugisawa Y."/>
            <person name="Mise K."/>
            <person name="Xu Z."/>
            <person name="Kuniyasu M."/>
            <person name="Ushijima N."/>
            <person name="Kawano K."/>
            <person name="Kobayashi E."/>
            <person name="Shiratori Y."/>
            <person name="Masuda Y."/>
            <person name="Senoo K."/>
        </authorList>
    </citation>
    <scope>NUCLEOTIDE SEQUENCE [LARGE SCALE GENOMIC DNA]</scope>
    <source>
        <strain evidence="9 10">Red804</strain>
    </source>
</reference>
<proteinExistence type="predicted"/>
<dbReference type="Gene3D" id="2.40.50.140">
    <property type="entry name" value="Nucleic acid-binding proteins"/>
    <property type="match status" value="1"/>
</dbReference>
<keyword evidence="2 5" id="KW-0812">Transmembrane</keyword>
<dbReference type="Gene3D" id="3.90.226.10">
    <property type="entry name" value="2-enoyl-CoA Hydratase, Chain A, domain 1"/>
    <property type="match status" value="1"/>
</dbReference>
<dbReference type="PANTHER" id="PTHR33507:SF4">
    <property type="entry name" value="NODULATION COMPETITIVENESS PROTEIN NFED"/>
    <property type="match status" value="1"/>
</dbReference>
<evidence type="ECO:0000256" key="5">
    <source>
        <dbReference type="SAM" id="Phobius"/>
    </source>
</evidence>
<organism evidence="9 10">
    <name type="scientific">Geothrix limicola</name>
    <dbReference type="NCBI Taxonomy" id="2927978"/>
    <lineage>
        <taxon>Bacteria</taxon>
        <taxon>Pseudomonadati</taxon>
        <taxon>Acidobacteriota</taxon>
        <taxon>Holophagae</taxon>
        <taxon>Holophagales</taxon>
        <taxon>Holophagaceae</taxon>
        <taxon>Geothrix</taxon>
    </lineage>
</organism>
<dbReference type="InterPro" id="IPR052165">
    <property type="entry name" value="Membrane_assoc_protease"/>
</dbReference>
<dbReference type="SUPFAM" id="SSF141322">
    <property type="entry name" value="NfeD domain-like"/>
    <property type="match status" value="1"/>
</dbReference>
<dbReference type="InterPro" id="IPR056739">
    <property type="entry name" value="NfeD_membrane"/>
</dbReference>
<dbReference type="Pfam" id="PF24961">
    <property type="entry name" value="NfeD_membrane"/>
    <property type="match status" value="1"/>
</dbReference>
<keyword evidence="9" id="KW-0378">Hydrolase</keyword>
<evidence type="ECO:0000313" key="10">
    <source>
        <dbReference type="Proteomes" id="UP001165069"/>
    </source>
</evidence>
<dbReference type="Pfam" id="PF01957">
    <property type="entry name" value="NfeD"/>
    <property type="match status" value="1"/>
</dbReference>
<keyword evidence="9" id="KW-0645">Protease</keyword>
<dbReference type="InterPro" id="IPR056738">
    <property type="entry name" value="NfeD1b_N"/>
</dbReference>
<feature type="domain" description="NfeD1b N-terminal" evidence="8">
    <location>
        <begin position="49"/>
        <end position="195"/>
    </location>
</feature>
<feature type="domain" description="NfeD-like C-terminal" evidence="6">
    <location>
        <begin position="388"/>
        <end position="442"/>
    </location>
</feature>
<keyword evidence="10" id="KW-1185">Reference proteome</keyword>
<feature type="transmembrane region" description="Helical" evidence="5">
    <location>
        <begin position="325"/>
        <end position="342"/>
    </location>
</feature>
<feature type="transmembrane region" description="Helical" evidence="5">
    <location>
        <begin position="249"/>
        <end position="268"/>
    </location>
</feature>
<evidence type="ECO:0000256" key="3">
    <source>
        <dbReference type="ARBA" id="ARBA00022989"/>
    </source>
</evidence>
<name>A0ABQ5QCW2_9BACT</name>
<comment type="subcellular location">
    <subcellularLocation>
        <location evidence="1">Membrane</location>
        <topology evidence="1">Multi-pass membrane protein</topology>
    </subcellularLocation>
</comment>
<dbReference type="SUPFAM" id="SSF52096">
    <property type="entry name" value="ClpP/crotonase"/>
    <property type="match status" value="1"/>
</dbReference>
<gene>
    <name evidence="9" type="ORF">GETHLI_07870</name>
</gene>
<evidence type="ECO:0000256" key="1">
    <source>
        <dbReference type="ARBA" id="ARBA00004141"/>
    </source>
</evidence>
<evidence type="ECO:0000259" key="6">
    <source>
        <dbReference type="Pfam" id="PF01957"/>
    </source>
</evidence>
<comment type="caution">
    <text evidence="9">The sequence shown here is derived from an EMBL/GenBank/DDBJ whole genome shotgun (WGS) entry which is preliminary data.</text>
</comment>
<sequence length="451" mass="46967">MAGCRELMGRIACAFALASLGLGGDPAPTMSVSTMSSTSSVPSRVCLARVQGTIGPATASYLNRAIQEAAGQGAQCLVIELDTPGGLLDSTKEITQAFLRSPVPTVVFVSPPGAWAGSAGCFITMAADLAAMAPSTSIGAAHPVGIGPGSEKQDEAMKQKLENFSTSYIEAIAAKRQRNTEWAKASVRDSAAITAEKALELHVIDVVAKDLPDLLTQIDGREFNGRKLATAGASSVPIPMSAREQVFQIIAHPQVMLILMLVVMYGVIGELTSPGAILPGVAGVIALVLLLYLGSVLPMNLAGLALVAVAIALFIIDVFAPTHGILTAGGVVAFFLGVFMLFDRSEPYLRLSLVWVVPATVVTALFFIFIVGAGIRAQRQPAQSGAGAWVGRVVTALEPIDRGQGRVFLEGEYWNAVSDAPVEAGQAAEILAVEGLTLKVKPVVHSKEVPS</sequence>
<evidence type="ECO:0000256" key="4">
    <source>
        <dbReference type="ARBA" id="ARBA00023136"/>
    </source>
</evidence>
<feature type="transmembrane region" description="Helical" evidence="5">
    <location>
        <begin position="301"/>
        <end position="320"/>
    </location>
</feature>
<dbReference type="GO" id="GO:0008233">
    <property type="term" value="F:peptidase activity"/>
    <property type="evidence" value="ECO:0007669"/>
    <property type="project" value="UniProtKB-KW"/>
</dbReference>
<dbReference type="GO" id="GO:0006508">
    <property type="term" value="P:proteolysis"/>
    <property type="evidence" value="ECO:0007669"/>
    <property type="project" value="UniProtKB-KW"/>
</dbReference>
<dbReference type="InterPro" id="IPR012340">
    <property type="entry name" value="NA-bd_OB-fold"/>
</dbReference>